<dbReference type="AlphaFoldDB" id="A0A6C0LJY5"/>
<name>A0A6C0LJY5_9ZZZZ</name>
<proteinExistence type="predicted"/>
<evidence type="ECO:0000259" key="1">
    <source>
        <dbReference type="Pfam" id="PF12237"/>
    </source>
</evidence>
<feature type="domain" description="PCIF1 WW" evidence="1">
    <location>
        <begin position="183"/>
        <end position="305"/>
    </location>
</feature>
<protein>
    <recommendedName>
        <fullName evidence="1">PCIF1 WW domain-containing protein</fullName>
    </recommendedName>
</protein>
<dbReference type="EMBL" id="MN740512">
    <property type="protein sequence ID" value="QHU30690.1"/>
    <property type="molecule type" value="Genomic_DNA"/>
</dbReference>
<dbReference type="InterPro" id="IPR022035">
    <property type="entry name" value="PCIF1_WW"/>
</dbReference>
<sequence length="443" mass="51329">MSIILIFLCALILCILKIKCSLRKPSYKYYPRIIVGGDNRYSISPDLRLKLISNDINDILTIKDSSRPWIKNYFFGLINKISLHHQEMINRSTNYFPYEIPPDKKLIKNTLNNIKYTSILKERSPNSDIDERINKIADAINKYKKISYTIERQNDRTIVKTKTTSIPIENKLISKYKQLAVSKEEVIGMLIRYTADNPYKEGELLSVSGSLLSVDPLIYRQISKMFNDKSVECFASPINNTLNYCSIFNRDCIFSGCIGQLTIDVIKKRENTVFIANPPFDNMSVKYVVKLAKSMVNSTMIIILPAKDIKVFSYTWGRKGHGNDFDFDTIKELIKMEGFKGMLSIPALFMYYVSLDNNKVNITFDTLFIIISNDKTKDDDFFTKLKHMIYDSISENRIETKMKKFNVGKLDRSKLIKHFDDKITDKLLEDIDIGREKMLKVLN</sequence>
<organism evidence="2">
    <name type="scientific">viral metagenome</name>
    <dbReference type="NCBI Taxonomy" id="1070528"/>
    <lineage>
        <taxon>unclassified sequences</taxon>
        <taxon>metagenomes</taxon>
        <taxon>organismal metagenomes</taxon>
    </lineage>
</organism>
<dbReference type="Pfam" id="PF12237">
    <property type="entry name" value="PCIF1_WW"/>
    <property type="match status" value="1"/>
</dbReference>
<accession>A0A6C0LJY5</accession>
<evidence type="ECO:0000313" key="2">
    <source>
        <dbReference type="EMBL" id="QHU30690.1"/>
    </source>
</evidence>
<reference evidence="2" key="1">
    <citation type="journal article" date="2020" name="Nature">
        <title>Giant virus diversity and host interactions through global metagenomics.</title>
        <authorList>
            <person name="Schulz F."/>
            <person name="Roux S."/>
            <person name="Paez-Espino D."/>
            <person name="Jungbluth S."/>
            <person name="Walsh D.A."/>
            <person name="Denef V.J."/>
            <person name="McMahon K.D."/>
            <person name="Konstantinidis K.T."/>
            <person name="Eloe-Fadrosh E.A."/>
            <person name="Kyrpides N.C."/>
            <person name="Woyke T."/>
        </authorList>
    </citation>
    <scope>NUCLEOTIDE SEQUENCE</scope>
    <source>
        <strain evidence="2">GVMAG-M-3300027833-19</strain>
    </source>
</reference>